<dbReference type="AlphaFoldDB" id="A0A9W9LX82"/>
<keyword evidence="3" id="KW-1185">Reference proteome</keyword>
<dbReference type="EMBL" id="JAPQKO010000002">
    <property type="protein sequence ID" value="KAJ5180534.1"/>
    <property type="molecule type" value="Genomic_DNA"/>
</dbReference>
<evidence type="ECO:0000313" key="3">
    <source>
        <dbReference type="Proteomes" id="UP001146351"/>
    </source>
</evidence>
<organism evidence="2 3">
    <name type="scientific">Penicillium capsulatum</name>
    <dbReference type="NCBI Taxonomy" id="69766"/>
    <lineage>
        <taxon>Eukaryota</taxon>
        <taxon>Fungi</taxon>
        <taxon>Dikarya</taxon>
        <taxon>Ascomycota</taxon>
        <taxon>Pezizomycotina</taxon>
        <taxon>Eurotiomycetes</taxon>
        <taxon>Eurotiomycetidae</taxon>
        <taxon>Eurotiales</taxon>
        <taxon>Aspergillaceae</taxon>
        <taxon>Penicillium</taxon>
    </lineage>
</organism>
<accession>A0A9W9LX82</accession>
<sequence length="390" mass="44200">MPSVRVFSRYILFSCYILPLFGYHLGPRSGPSREKDEIDLLLERVCGELPTGPDCGLLPPEQWTADVTYQVCDDLERDRESVKRIKTTHPGIGTERGNFLWDWGENEWDQAMGACAGPSNPQQYRPLVPIYTSCEPTEEHATTDHIECELTSEDPAACKLSFPDVNRPSKARFFTQEERGSQKSSGFMLIHWTTHMPWIYTIPARKLTKATTKEDEREAALKVYEEKLTTALANELKNAQVRGVTLIASFHSINPRRWSFFKDILTLLQDKVGHNNGYSLEIAGFALLRPGSSSQEVRLDCTRTATLPRLLVEGIRCDAYFYRDGEPNLPIWDYAQTMTDAARLRSARFSLAPGGKKGTKKEKLIREIPTEGSYKDLDDARVHPVHPVHP</sequence>
<reference evidence="2" key="1">
    <citation type="submission" date="2022-11" db="EMBL/GenBank/DDBJ databases">
        <authorList>
            <person name="Petersen C."/>
        </authorList>
    </citation>
    <scope>NUCLEOTIDE SEQUENCE</scope>
    <source>
        <strain evidence="2">IBT 21917</strain>
    </source>
</reference>
<comment type="caution">
    <text evidence="2">The sequence shown here is derived from an EMBL/GenBank/DDBJ whole genome shotgun (WGS) entry which is preliminary data.</text>
</comment>
<protein>
    <submittedName>
        <fullName evidence="2">Uncharacterized protein</fullName>
    </submittedName>
</protein>
<name>A0A9W9LX82_9EURO</name>
<evidence type="ECO:0000256" key="1">
    <source>
        <dbReference type="SAM" id="SignalP"/>
    </source>
</evidence>
<evidence type="ECO:0000313" key="2">
    <source>
        <dbReference type="EMBL" id="KAJ5180534.1"/>
    </source>
</evidence>
<dbReference type="Proteomes" id="UP001146351">
    <property type="component" value="Unassembled WGS sequence"/>
</dbReference>
<proteinExistence type="predicted"/>
<reference evidence="2" key="2">
    <citation type="journal article" date="2023" name="IMA Fungus">
        <title>Comparative genomic study of the Penicillium genus elucidates a diverse pangenome and 15 lateral gene transfer events.</title>
        <authorList>
            <person name="Petersen C."/>
            <person name="Sorensen T."/>
            <person name="Nielsen M.R."/>
            <person name="Sondergaard T.E."/>
            <person name="Sorensen J.L."/>
            <person name="Fitzpatrick D.A."/>
            <person name="Frisvad J.C."/>
            <person name="Nielsen K.L."/>
        </authorList>
    </citation>
    <scope>NUCLEOTIDE SEQUENCE</scope>
    <source>
        <strain evidence="2">IBT 21917</strain>
    </source>
</reference>
<feature type="chain" id="PRO_5040756425" evidence="1">
    <location>
        <begin position="23"/>
        <end position="390"/>
    </location>
</feature>
<keyword evidence="1" id="KW-0732">Signal</keyword>
<feature type="signal peptide" evidence="1">
    <location>
        <begin position="1"/>
        <end position="22"/>
    </location>
</feature>
<gene>
    <name evidence="2" type="ORF">N7492_003744</name>
</gene>